<feature type="domain" description="Immunoglobulin" evidence="6">
    <location>
        <begin position="694"/>
        <end position="758"/>
    </location>
</feature>
<dbReference type="AlphaFoldDB" id="A0A1G9QMB2"/>
<accession>A0A1G9QMB2</accession>
<feature type="signal peptide" evidence="5">
    <location>
        <begin position="1"/>
        <end position="21"/>
    </location>
</feature>
<feature type="domain" description="Immunoglobulin" evidence="6">
    <location>
        <begin position="497"/>
        <end position="561"/>
    </location>
</feature>
<sequence length="961" mass="101695">MTKYLLTTIFCALLFAFYAHLPETNNNHIATISSNYYPKPAIPTITLSSKKAFPTAEGYGKYATGGRGGKIVAVTNLNSSGSGSLDAALKMTGRRIIVFKVSGTITHSGSNYLDIPYNAGNVTVAGETAPGDGILIKGGEIRISASNVIIRGLRIRQSSSSSGSNEDCINISAYNGTHIEDIIIDHCSLSWARDENLSLVGNFSGSTIKDVTIQNCIVAESNYGLLSYKKNENISVYRNLFIHNKERNIRSNHPQASKLQYEMVNNLVHGALWRTNTSLGTKFTVLNNKYKASSQVSSKGSTSVNGESDGTGSTSNTYAYIKGNIQVSGQGQYSSNLSPYIKSSPYKTSGLVGAAIPASSIESVLLPHVGASFANRDAVDSRLISQYKNGNGGTATSGSFPSIKSGSTSTDSNNNYIPDSFESAHSITSSSQVKGSYNFGSYQVINNAGYSALEIYLAYAAGDFDRMEKVGGTEVGKNCTGTITPEYSLDGAWDHGSNNLNVEEGTDVTLSMYPNGVGLTIKLPNGSTVGDNYELGKVTAADSGAYLLTSEDGCQTTLNLKVGSSNDSGSNDEDCAAGTIVPEYRLDGTWSSGQNNLNVDEGTDVLLSMMPNGVDLSIKLPNGSIVGDNYSLGKVTTANSGAYVITSEDGCQTTLNLSVGDTPNDSSGGSSDSDCTTGNITPEYRLNGVWTSGQNNLNVDEGTDVMLSMMPNGVDLSIKLPNGSTVGDNFALGRVTSEDSGTYIITSEEGCQTTLNLTVGNDPINNCPAGNIIPEYRYEGLWISGQNNINASEGEDLTLSMLPNGVGLTIKLPNGSIVGDNHTLQNLTTADSGTYLLTSSSGCQTVINLNVSPKGTSLKVRLNAEGALAAEQSYLNSTYTVDKLTVYPNPVEREINVSVPNGSNYTTYKLFNTSGSLIKEGTIDYGQNNFVINVAKAQKGLILLNVSNDTGNNEFLKVLKK</sequence>
<dbReference type="GO" id="GO:0046872">
    <property type="term" value="F:metal ion binding"/>
    <property type="evidence" value="ECO:0007669"/>
    <property type="project" value="UniProtKB-KW"/>
</dbReference>
<reference evidence="7 8" key="1">
    <citation type="submission" date="2016-10" db="EMBL/GenBank/DDBJ databases">
        <authorList>
            <person name="de Groot N.N."/>
        </authorList>
    </citation>
    <scope>NUCLEOTIDE SEQUENCE [LARGE SCALE GENOMIC DNA]</scope>
    <source>
        <strain evidence="7 8">DSM 19886</strain>
    </source>
</reference>
<dbReference type="InterPro" id="IPR003599">
    <property type="entry name" value="Ig_sub"/>
</dbReference>
<feature type="compositionally biased region" description="Low complexity" evidence="4">
    <location>
        <begin position="665"/>
        <end position="674"/>
    </location>
</feature>
<dbReference type="RefSeq" id="WP_089889253.1">
    <property type="nucleotide sequence ID" value="NZ_FNGV01000005.1"/>
</dbReference>
<evidence type="ECO:0000256" key="3">
    <source>
        <dbReference type="ARBA" id="ARBA00023180"/>
    </source>
</evidence>
<dbReference type="InterPro" id="IPR011050">
    <property type="entry name" value="Pectin_lyase_fold/virulence"/>
</dbReference>
<gene>
    <name evidence="7" type="ORF">SAMN04488514_105114</name>
</gene>
<keyword evidence="3" id="KW-0325">Glycoprotein</keyword>
<dbReference type="SMART" id="SM00409">
    <property type="entry name" value="IG"/>
    <property type="match status" value="4"/>
</dbReference>
<dbReference type="PANTHER" id="PTHR42970">
    <property type="entry name" value="PECTATE LYASE C-RELATED"/>
    <property type="match status" value="1"/>
</dbReference>
<keyword evidence="1" id="KW-0479">Metal-binding</keyword>
<evidence type="ECO:0000256" key="5">
    <source>
        <dbReference type="SAM" id="SignalP"/>
    </source>
</evidence>
<dbReference type="NCBIfam" id="TIGR04183">
    <property type="entry name" value="Por_Secre_tail"/>
    <property type="match status" value="1"/>
</dbReference>
<feature type="region of interest" description="Disordered" evidence="4">
    <location>
        <begin position="658"/>
        <end position="678"/>
    </location>
</feature>
<dbReference type="STRING" id="192904.SAMN04488514_105114"/>
<dbReference type="SUPFAM" id="SSF51126">
    <property type="entry name" value="Pectin lyase-like"/>
    <property type="match status" value="1"/>
</dbReference>
<feature type="domain" description="Immunoglobulin" evidence="6">
    <location>
        <begin position="786"/>
        <end position="861"/>
    </location>
</feature>
<dbReference type="Gene3D" id="2.160.20.10">
    <property type="entry name" value="Single-stranded right-handed beta-helix, Pectin lyase-like"/>
    <property type="match status" value="1"/>
</dbReference>
<evidence type="ECO:0000256" key="2">
    <source>
        <dbReference type="ARBA" id="ARBA00022729"/>
    </source>
</evidence>
<keyword evidence="8" id="KW-1185">Reference proteome</keyword>
<evidence type="ECO:0000256" key="1">
    <source>
        <dbReference type="ARBA" id="ARBA00022723"/>
    </source>
</evidence>
<feature type="domain" description="Immunoglobulin" evidence="6">
    <location>
        <begin position="594"/>
        <end position="658"/>
    </location>
</feature>
<organism evidence="7 8">
    <name type="scientific">Kriegella aquimaris</name>
    <dbReference type="NCBI Taxonomy" id="192904"/>
    <lineage>
        <taxon>Bacteria</taxon>
        <taxon>Pseudomonadati</taxon>
        <taxon>Bacteroidota</taxon>
        <taxon>Flavobacteriia</taxon>
        <taxon>Flavobacteriales</taxon>
        <taxon>Flavobacteriaceae</taxon>
        <taxon>Kriegella</taxon>
    </lineage>
</organism>
<evidence type="ECO:0000259" key="6">
    <source>
        <dbReference type="SMART" id="SM00409"/>
    </source>
</evidence>
<dbReference type="EMBL" id="FNGV01000005">
    <property type="protein sequence ID" value="SDM12158.1"/>
    <property type="molecule type" value="Genomic_DNA"/>
</dbReference>
<dbReference type="PANTHER" id="PTHR42970:SF1">
    <property type="entry name" value="PECTATE LYASE C-RELATED"/>
    <property type="match status" value="1"/>
</dbReference>
<dbReference type="InterPro" id="IPR052063">
    <property type="entry name" value="Polysaccharide_Lyase_1"/>
</dbReference>
<evidence type="ECO:0000256" key="4">
    <source>
        <dbReference type="SAM" id="MobiDB-lite"/>
    </source>
</evidence>
<dbReference type="Proteomes" id="UP000199440">
    <property type="component" value="Unassembled WGS sequence"/>
</dbReference>
<proteinExistence type="predicted"/>
<feature type="chain" id="PRO_5011626977" evidence="5">
    <location>
        <begin position="22"/>
        <end position="961"/>
    </location>
</feature>
<evidence type="ECO:0000313" key="8">
    <source>
        <dbReference type="Proteomes" id="UP000199440"/>
    </source>
</evidence>
<dbReference type="InterPro" id="IPR012334">
    <property type="entry name" value="Pectin_lyas_fold"/>
</dbReference>
<name>A0A1G9QMB2_9FLAO</name>
<evidence type="ECO:0000313" key="7">
    <source>
        <dbReference type="EMBL" id="SDM12158.1"/>
    </source>
</evidence>
<dbReference type="OrthoDB" id="8737820at2"/>
<keyword evidence="2 5" id="KW-0732">Signal</keyword>
<protein>
    <submittedName>
        <fullName evidence="7">Por secretion system C-terminal sorting domain-containing protein</fullName>
    </submittedName>
</protein>
<dbReference type="InterPro" id="IPR026444">
    <property type="entry name" value="Secre_tail"/>
</dbReference>
<dbReference type="Pfam" id="PF18962">
    <property type="entry name" value="Por_Secre_tail"/>
    <property type="match status" value="1"/>
</dbReference>